<organism evidence="2 3">
    <name type="scientific">Pisolithus tinctorius Marx 270</name>
    <dbReference type="NCBI Taxonomy" id="870435"/>
    <lineage>
        <taxon>Eukaryota</taxon>
        <taxon>Fungi</taxon>
        <taxon>Dikarya</taxon>
        <taxon>Basidiomycota</taxon>
        <taxon>Agaricomycotina</taxon>
        <taxon>Agaricomycetes</taxon>
        <taxon>Agaricomycetidae</taxon>
        <taxon>Boletales</taxon>
        <taxon>Sclerodermatineae</taxon>
        <taxon>Pisolithaceae</taxon>
        <taxon>Pisolithus</taxon>
    </lineage>
</organism>
<dbReference type="InterPro" id="IPR043904">
    <property type="entry name" value="PhoD_2-like"/>
</dbReference>
<name>A0A0C3PE37_PISTI</name>
<keyword evidence="3" id="KW-1185">Reference proteome</keyword>
<gene>
    <name evidence="2" type="ORF">M404DRAFT_999082</name>
</gene>
<sequence>MRWATYSCNGFSAGVNPDDFRGPGFRSGYDPMWVDLLQQHSQKPFHVLVGGGDQLYCDS</sequence>
<dbReference type="STRING" id="870435.A0A0C3PE37"/>
<dbReference type="PANTHER" id="PTHR46689:SF1">
    <property type="entry name" value="PHOD-LIKE PHOSPHATASE DOMAIN-CONTAINING PROTEIN"/>
    <property type="match status" value="1"/>
</dbReference>
<reference evidence="3" key="2">
    <citation type="submission" date="2015-01" db="EMBL/GenBank/DDBJ databases">
        <title>Evolutionary Origins and Diversification of the Mycorrhizal Mutualists.</title>
        <authorList>
            <consortium name="DOE Joint Genome Institute"/>
            <consortium name="Mycorrhizal Genomics Consortium"/>
            <person name="Kohler A."/>
            <person name="Kuo A."/>
            <person name="Nagy L.G."/>
            <person name="Floudas D."/>
            <person name="Copeland A."/>
            <person name="Barry K.W."/>
            <person name="Cichocki N."/>
            <person name="Veneault-Fourrey C."/>
            <person name="LaButti K."/>
            <person name="Lindquist E.A."/>
            <person name="Lipzen A."/>
            <person name="Lundell T."/>
            <person name="Morin E."/>
            <person name="Murat C."/>
            <person name="Riley R."/>
            <person name="Ohm R."/>
            <person name="Sun H."/>
            <person name="Tunlid A."/>
            <person name="Henrissat B."/>
            <person name="Grigoriev I.V."/>
            <person name="Hibbett D.S."/>
            <person name="Martin F."/>
        </authorList>
    </citation>
    <scope>NUCLEOTIDE SEQUENCE [LARGE SCALE GENOMIC DNA]</scope>
    <source>
        <strain evidence="3">Marx 270</strain>
    </source>
</reference>
<evidence type="ECO:0000313" key="3">
    <source>
        <dbReference type="Proteomes" id="UP000054217"/>
    </source>
</evidence>
<dbReference type="Pfam" id="PF19050">
    <property type="entry name" value="PhoD_2"/>
    <property type="match status" value="1"/>
</dbReference>
<dbReference type="GO" id="GO:0016020">
    <property type="term" value="C:membrane"/>
    <property type="evidence" value="ECO:0007669"/>
    <property type="project" value="TreeGrafter"/>
</dbReference>
<dbReference type="HOGENOM" id="CLU_2961808_0_0_1"/>
<proteinExistence type="predicted"/>
<evidence type="ECO:0000259" key="1">
    <source>
        <dbReference type="Pfam" id="PF19050"/>
    </source>
</evidence>
<accession>A0A0C3PE37</accession>
<feature type="domain" description="PhoD-like phosphatase" evidence="1">
    <location>
        <begin position="2"/>
        <end position="58"/>
    </location>
</feature>
<dbReference type="AlphaFoldDB" id="A0A0C3PE37"/>
<dbReference type="PANTHER" id="PTHR46689">
    <property type="entry name" value="MEMBRANE PROTEIN, PUTATIVE-RELATED"/>
    <property type="match status" value="1"/>
</dbReference>
<protein>
    <recommendedName>
        <fullName evidence="1">PhoD-like phosphatase domain-containing protein</fullName>
    </recommendedName>
</protein>
<dbReference type="Proteomes" id="UP000054217">
    <property type="component" value="Unassembled WGS sequence"/>
</dbReference>
<dbReference type="InParanoid" id="A0A0C3PE37"/>
<dbReference type="EMBL" id="KN831963">
    <property type="protein sequence ID" value="KIO06426.1"/>
    <property type="molecule type" value="Genomic_DNA"/>
</dbReference>
<evidence type="ECO:0000313" key="2">
    <source>
        <dbReference type="EMBL" id="KIO06426.1"/>
    </source>
</evidence>
<reference evidence="2 3" key="1">
    <citation type="submission" date="2014-04" db="EMBL/GenBank/DDBJ databases">
        <authorList>
            <consortium name="DOE Joint Genome Institute"/>
            <person name="Kuo A."/>
            <person name="Kohler A."/>
            <person name="Costa M.D."/>
            <person name="Nagy L.G."/>
            <person name="Floudas D."/>
            <person name="Copeland A."/>
            <person name="Barry K.W."/>
            <person name="Cichocki N."/>
            <person name="Veneault-Fourrey C."/>
            <person name="LaButti K."/>
            <person name="Lindquist E.A."/>
            <person name="Lipzen A."/>
            <person name="Lundell T."/>
            <person name="Morin E."/>
            <person name="Murat C."/>
            <person name="Sun H."/>
            <person name="Tunlid A."/>
            <person name="Henrissat B."/>
            <person name="Grigoriev I.V."/>
            <person name="Hibbett D.S."/>
            <person name="Martin F."/>
            <person name="Nordberg H.P."/>
            <person name="Cantor M.N."/>
            <person name="Hua S.X."/>
        </authorList>
    </citation>
    <scope>NUCLEOTIDE SEQUENCE [LARGE SCALE GENOMIC DNA]</scope>
    <source>
        <strain evidence="2 3">Marx 270</strain>
    </source>
</reference>
<dbReference type="OrthoDB" id="2419400at2759"/>